<dbReference type="AlphaFoldDB" id="A0A4S8M7Z1"/>
<gene>
    <name evidence="1" type="ORF">K435DRAFT_795645</name>
</gene>
<dbReference type="EMBL" id="ML179135">
    <property type="protein sequence ID" value="THU98454.1"/>
    <property type="molecule type" value="Genomic_DNA"/>
</dbReference>
<evidence type="ECO:0000313" key="1">
    <source>
        <dbReference type="EMBL" id="THU98454.1"/>
    </source>
</evidence>
<sequence length="180" mass="20624">MPATRSRSKEETSRPYDAVKLFAERHRKQMAKGKKFLTSDSIPIINKLLQTFHQPRENMTEPHEVCPTKQPLVEARNRLHGDVVQPTPLLDHRDEMEKFSESWGAGHGLTSQTFAKVYYESVAINQARLCSNTDMDTDTDMDMDPDMDMDMDTDMDTDMVRKQGIANTSIDRSIRMCISP</sequence>
<accession>A0A4S8M7Z1</accession>
<organism evidence="1 2">
    <name type="scientific">Dendrothele bispora (strain CBS 962.96)</name>
    <dbReference type="NCBI Taxonomy" id="1314807"/>
    <lineage>
        <taxon>Eukaryota</taxon>
        <taxon>Fungi</taxon>
        <taxon>Dikarya</taxon>
        <taxon>Basidiomycota</taxon>
        <taxon>Agaricomycotina</taxon>
        <taxon>Agaricomycetes</taxon>
        <taxon>Agaricomycetidae</taxon>
        <taxon>Agaricales</taxon>
        <taxon>Agaricales incertae sedis</taxon>
        <taxon>Dendrothele</taxon>
    </lineage>
</organism>
<keyword evidence="2" id="KW-1185">Reference proteome</keyword>
<proteinExistence type="predicted"/>
<protein>
    <submittedName>
        <fullName evidence="1">Uncharacterized protein</fullName>
    </submittedName>
</protein>
<name>A0A4S8M7Z1_DENBC</name>
<reference evidence="1 2" key="1">
    <citation type="journal article" date="2019" name="Nat. Ecol. Evol.">
        <title>Megaphylogeny resolves global patterns of mushroom evolution.</title>
        <authorList>
            <person name="Varga T."/>
            <person name="Krizsan K."/>
            <person name="Foldi C."/>
            <person name="Dima B."/>
            <person name="Sanchez-Garcia M."/>
            <person name="Sanchez-Ramirez S."/>
            <person name="Szollosi G.J."/>
            <person name="Szarkandi J.G."/>
            <person name="Papp V."/>
            <person name="Albert L."/>
            <person name="Andreopoulos W."/>
            <person name="Angelini C."/>
            <person name="Antonin V."/>
            <person name="Barry K.W."/>
            <person name="Bougher N.L."/>
            <person name="Buchanan P."/>
            <person name="Buyck B."/>
            <person name="Bense V."/>
            <person name="Catcheside P."/>
            <person name="Chovatia M."/>
            <person name="Cooper J."/>
            <person name="Damon W."/>
            <person name="Desjardin D."/>
            <person name="Finy P."/>
            <person name="Geml J."/>
            <person name="Haridas S."/>
            <person name="Hughes K."/>
            <person name="Justo A."/>
            <person name="Karasinski D."/>
            <person name="Kautmanova I."/>
            <person name="Kiss B."/>
            <person name="Kocsube S."/>
            <person name="Kotiranta H."/>
            <person name="LaButti K.M."/>
            <person name="Lechner B.E."/>
            <person name="Liimatainen K."/>
            <person name="Lipzen A."/>
            <person name="Lukacs Z."/>
            <person name="Mihaltcheva S."/>
            <person name="Morgado L.N."/>
            <person name="Niskanen T."/>
            <person name="Noordeloos M.E."/>
            <person name="Ohm R.A."/>
            <person name="Ortiz-Santana B."/>
            <person name="Ovrebo C."/>
            <person name="Racz N."/>
            <person name="Riley R."/>
            <person name="Savchenko A."/>
            <person name="Shiryaev A."/>
            <person name="Soop K."/>
            <person name="Spirin V."/>
            <person name="Szebenyi C."/>
            <person name="Tomsovsky M."/>
            <person name="Tulloss R.E."/>
            <person name="Uehling J."/>
            <person name="Grigoriev I.V."/>
            <person name="Vagvolgyi C."/>
            <person name="Papp T."/>
            <person name="Martin F.M."/>
            <person name="Miettinen O."/>
            <person name="Hibbett D.S."/>
            <person name="Nagy L.G."/>
        </authorList>
    </citation>
    <scope>NUCLEOTIDE SEQUENCE [LARGE SCALE GENOMIC DNA]</scope>
    <source>
        <strain evidence="1 2">CBS 962.96</strain>
    </source>
</reference>
<dbReference type="Proteomes" id="UP000297245">
    <property type="component" value="Unassembled WGS sequence"/>
</dbReference>
<evidence type="ECO:0000313" key="2">
    <source>
        <dbReference type="Proteomes" id="UP000297245"/>
    </source>
</evidence>